<reference evidence="3 4" key="1">
    <citation type="submission" date="2016-06" db="EMBL/GenBank/DDBJ databases">
        <title>The Draft Genome Sequence and Annotation of the Desert Woodrat Neotoma lepida.</title>
        <authorList>
            <person name="Campbell M."/>
            <person name="Oakeson K.F."/>
            <person name="Yandell M."/>
            <person name="Halpert J.R."/>
            <person name="Dearing D."/>
        </authorList>
    </citation>
    <scope>NUCLEOTIDE SEQUENCE [LARGE SCALE GENOMIC DNA]</scope>
    <source>
        <strain evidence="3">417</strain>
        <tissue evidence="3">Liver</tissue>
    </source>
</reference>
<evidence type="ECO:0000256" key="2">
    <source>
        <dbReference type="SAM" id="MobiDB-lite"/>
    </source>
</evidence>
<protein>
    <submittedName>
        <fullName evidence="3">Uncharacterized protein</fullName>
    </submittedName>
</protein>
<dbReference type="STRING" id="56216.A0A1A6HPD4"/>
<feature type="region of interest" description="Disordered" evidence="2">
    <location>
        <begin position="22"/>
        <end position="46"/>
    </location>
</feature>
<keyword evidence="4" id="KW-1185">Reference proteome</keyword>
<gene>
    <name evidence="3" type="ORF">A6R68_21948</name>
</gene>
<organism evidence="3 4">
    <name type="scientific">Neotoma lepida</name>
    <name type="common">Desert woodrat</name>
    <dbReference type="NCBI Taxonomy" id="56216"/>
    <lineage>
        <taxon>Eukaryota</taxon>
        <taxon>Metazoa</taxon>
        <taxon>Chordata</taxon>
        <taxon>Craniata</taxon>
        <taxon>Vertebrata</taxon>
        <taxon>Euteleostomi</taxon>
        <taxon>Mammalia</taxon>
        <taxon>Eutheria</taxon>
        <taxon>Euarchontoglires</taxon>
        <taxon>Glires</taxon>
        <taxon>Rodentia</taxon>
        <taxon>Myomorpha</taxon>
        <taxon>Muroidea</taxon>
        <taxon>Cricetidae</taxon>
        <taxon>Neotominae</taxon>
        <taxon>Neotoma</taxon>
    </lineage>
</organism>
<feature type="non-terminal residue" evidence="3">
    <location>
        <position position="151"/>
    </location>
</feature>
<dbReference type="OrthoDB" id="10039782at2759"/>
<evidence type="ECO:0000313" key="3">
    <source>
        <dbReference type="EMBL" id="OBS79850.1"/>
    </source>
</evidence>
<accession>A0A1A6HPD4</accession>
<feature type="coiled-coil region" evidence="1">
    <location>
        <begin position="65"/>
        <end position="102"/>
    </location>
</feature>
<name>A0A1A6HPD4_NEOLE</name>
<evidence type="ECO:0000256" key="1">
    <source>
        <dbReference type="SAM" id="Coils"/>
    </source>
</evidence>
<evidence type="ECO:0000313" key="4">
    <source>
        <dbReference type="Proteomes" id="UP000092124"/>
    </source>
</evidence>
<comment type="caution">
    <text evidence="3">The sequence shown here is derived from an EMBL/GenBank/DDBJ whole genome shotgun (WGS) entry which is preliminary data.</text>
</comment>
<dbReference type="EMBL" id="LZPO01017791">
    <property type="protein sequence ID" value="OBS79850.1"/>
    <property type="molecule type" value="Genomic_DNA"/>
</dbReference>
<proteinExistence type="predicted"/>
<keyword evidence="1" id="KW-0175">Coiled coil</keyword>
<sequence length="151" mass="16948">MIPGMDTNQKMGNKLWLHCQRHGEDEDTKEEEQLTPGDWGPYLPMDIRRTGSIQRRAGGISESKARQLLAIQEELNNKKSELEQAKEEQSHTQALLKVLQEQLKGTKDLVETNGHSHEDANAQVLLMDMDATWGGGPIPQPLSVNTDQSIH</sequence>
<dbReference type="Proteomes" id="UP000092124">
    <property type="component" value="Unassembled WGS sequence"/>
</dbReference>
<dbReference type="AlphaFoldDB" id="A0A1A6HPD4"/>